<evidence type="ECO:0000313" key="7">
    <source>
        <dbReference type="EMBL" id="CAF0780688.1"/>
    </source>
</evidence>
<dbReference type="EMBL" id="CAJNOR010000063">
    <property type="protein sequence ID" value="CAF0780688.1"/>
    <property type="molecule type" value="Genomic_DNA"/>
</dbReference>
<evidence type="ECO:0000256" key="1">
    <source>
        <dbReference type="ARBA" id="ARBA00022723"/>
    </source>
</evidence>
<evidence type="ECO:0000256" key="4">
    <source>
        <dbReference type="PROSITE-ProRule" id="PRU00125"/>
    </source>
</evidence>
<dbReference type="SUPFAM" id="SSF47769">
    <property type="entry name" value="SAM/Pointed domain"/>
    <property type="match status" value="1"/>
</dbReference>
<dbReference type="InterPro" id="IPR013761">
    <property type="entry name" value="SAM/pointed_sf"/>
</dbReference>
<dbReference type="PROSITE" id="PS50105">
    <property type="entry name" value="SAM_DOMAIN"/>
    <property type="match status" value="1"/>
</dbReference>
<reference evidence="7" key="1">
    <citation type="submission" date="2021-02" db="EMBL/GenBank/DDBJ databases">
        <authorList>
            <person name="Nowell W R."/>
        </authorList>
    </citation>
    <scope>NUCLEOTIDE SEQUENCE</scope>
</reference>
<gene>
    <name evidence="7" type="ORF">XAT740_LOCUS1954</name>
</gene>
<evidence type="ECO:0000313" key="8">
    <source>
        <dbReference type="Proteomes" id="UP000663828"/>
    </source>
</evidence>
<protein>
    <submittedName>
        <fullName evidence="7">Uncharacterized protein</fullName>
    </submittedName>
</protein>
<dbReference type="Pfam" id="PF00536">
    <property type="entry name" value="SAM_1"/>
    <property type="match status" value="1"/>
</dbReference>
<keyword evidence="3 4" id="KW-0440">LIM domain</keyword>
<dbReference type="InterPro" id="IPR001781">
    <property type="entry name" value="Znf_LIM"/>
</dbReference>
<keyword evidence="2 4" id="KW-0862">Zinc</keyword>
<dbReference type="SMART" id="SM00132">
    <property type="entry name" value="LIM"/>
    <property type="match status" value="1"/>
</dbReference>
<feature type="domain" description="SAM" evidence="6">
    <location>
        <begin position="98"/>
        <end position="164"/>
    </location>
</feature>
<dbReference type="AlphaFoldDB" id="A0A813RFD8"/>
<evidence type="ECO:0000256" key="2">
    <source>
        <dbReference type="ARBA" id="ARBA00022833"/>
    </source>
</evidence>
<accession>A0A813RFD8</accession>
<organism evidence="7 8">
    <name type="scientific">Adineta ricciae</name>
    <name type="common">Rotifer</name>
    <dbReference type="NCBI Taxonomy" id="249248"/>
    <lineage>
        <taxon>Eukaryota</taxon>
        <taxon>Metazoa</taxon>
        <taxon>Spiralia</taxon>
        <taxon>Gnathifera</taxon>
        <taxon>Rotifera</taxon>
        <taxon>Eurotatoria</taxon>
        <taxon>Bdelloidea</taxon>
        <taxon>Adinetida</taxon>
        <taxon>Adinetidae</taxon>
        <taxon>Adineta</taxon>
    </lineage>
</organism>
<dbReference type="PROSITE" id="PS50023">
    <property type="entry name" value="LIM_DOMAIN_2"/>
    <property type="match status" value="1"/>
</dbReference>
<sequence>MLTLSTPSTCPACSTSVGLADDINFFRKIWHKKCFRCKTCEKQLGTDNATMRYNDDQTLYCVRHLVDGPASTEKINSKLISSYEKFKRPLDYNHPERWSINDVVQWLKEISLNECIEEFQKNEIDGSVLADEADGLNENMIKQLIAPIGTQLKFRKALRTLRNNTKACQKTNIDPKEMEEKSDGSFQLLHTIQQQTEQIKSLVTTINTQTKQVEDFLTQIVKNQKSPPVNSFNQLSSTVQNQLLDLPNNISRISLAPLGSSASAIPAIDSLAPSLLSLPGAKNNFSRVTAVATSTDGPKGSSSVLFPAVVHPTLDGVAIKPVIDDKYNFENYGRYSITIYDQQSDNVLVETLVNVVPEQEICMPKKFVLRDSVNNILVGATVQIKLQGQIVFTGKTDATGTVEIPSTLPKNCYDVEINSGNSQHKPSIFRMIVYENRGADVNTQFICRQLQSDQLEIVLKWGLLPRDLDSHVFVSDGRHVYFRAKYQGNVSLDCDVTNGNGPETIKISLQPNLKYLYVVHRYSREGLLTKSGATVTFNNGELGNSTSPYQIVQIPVVNQPDANFWIVCEIDGTTKKIQMFENTFETHNYYNTDDIARKYFKQ</sequence>
<dbReference type="Gene3D" id="1.10.150.50">
    <property type="entry name" value="Transcription Factor, Ets-1"/>
    <property type="match status" value="1"/>
</dbReference>
<feature type="domain" description="LIM zinc-binding" evidence="5">
    <location>
        <begin position="8"/>
        <end position="71"/>
    </location>
</feature>
<dbReference type="PROSITE" id="PS00478">
    <property type="entry name" value="LIM_DOMAIN_1"/>
    <property type="match status" value="1"/>
</dbReference>
<dbReference type="GO" id="GO:0046872">
    <property type="term" value="F:metal ion binding"/>
    <property type="evidence" value="ECO:0007669"/>
    <property type="project" value="UniProtKB-KW"/>
</dbReference>
<dbReference type="Proteomes" id="UP000663828">
    <property type="component" value="Unassembled WGS sequence"/>
</dbReference>
<dbReference type="SMART" id="SM00454">
    <property type="entry name" value="SAM"/>
    <property type="match status" value="1"/>
</dbReference>
<comment type="caution">
    <text evidence="7">The sequence shown here is derived from an EMBL/GenBank/DDBJ whole genome shotgun (WGS) entry which is preliminary data.</text>
</comment>
<keyword evidence="1 4" id="KW-0479">Metal-binding</keyword>
<evidence type="ECO:0000259" key="5">
    <source>
        <dbReference type="PROSITE" id="PS50023"/>
    </source>
</evidence>
<dbReference type="Pfam" id="PF00412">
    <property type="entry name" value="LIM"/>
    <property type="match status" value="1"/>
</dbReference>
<evidence type="ECO:0000259" key="6">
    <source>
        <dbReference type="PROSITE" id="PS50105"/>
    </source>
</evidence>
<dbReference type="Gene3D" id="2.10.110.10">
    <property type="entry name" value="Cysteine Rich Protein"/>
    <property type="match status" value="1"/>
</dbReference>
<proteinExistence type="predicted"/>
<keyword evidence="8" id="KW-1185">Reference proteome</keyword>
<name>A0A813RFD8_ADIRI</name>
<evidence type="ECO:0000256" key="3">
    <source>
        <dbReference type="ARBA" id="ARBA00023038"/>
    </source>
</evidence>
<dbReference type="InterPro" id="IPR001660">
    <property type="entry name" value="SAM"/>
</dbReference>